<reference evidence="1" key="1">
    <citation type="submission" date="2019-09" db="EMBL/GenBank/DDBJ databases">
        <authorList>
            <person name="Teo W.F.A."/>
            <person name="Duangmal K."/>
        </authorList>
    </citation>
    <scope>NUCLEOTIDE SEQUENCE [LARGE SCALE GENOMIC DNA]</scope>
    <source>
        <strain evidence="1">K81G1</strain>
    </source>
</reference>
<name>A0A5N0USL5_9PSEU</name>
<dbReference type="AlphaFoldDB" id="A0A5N0USL5"/>
<dbReference type="Proteomes" id="UP000319769">
    <property type="component" value="Unassembled WGS sequence"/>
</dbReference>
<evidence type="ECO:0000313" key="2">
    <source>
        <dbReference type="Proteomes" id="UP000319769"/>
    </source>
</evidence>
<dbReference type="InterPro" id="IPR006764">
    <property type="entry name" value="SAM_dep_MeTrfase_SAV2177_type"/>
</dbReference>
<dbReference type="RefSeq" id="WP_144753166.1">
    <property type="nucleotide sequence ID" value="NZ_VMNW02000087.1"/>
</dbReference>
<dbReference type="EMBL" id="VMNW02000087">
    <property type="protein sequence ID" value="KAA9152477.1"/>
    <property type="molecule type" value="Genomic_DNA"/>
</dbReference>
<dbReference type="SUPFAM" id="SSF53335">
    <property type="entry name" value="S-adenosyl-L-methionine-dependent methyltransferases"/>
    <property type="match status" value="1"/>
</dbReference>
<keyword evidence="1" id="KW-0489">Methyltransferase</keyword>
<keyword evidence="1" id="KW-0808">Transferase</keyword>
<organism evidence="1 2">
    <name type="scientific">Amycolatopsis acidicola</name>
    <dbReference type="NCBI Taxonomy" id="2596893"/>
    <lineage>
        <taxon>Bacteria</taxon>
        <taxon>Bacillati</taxon>
        <taxon>Actinomycetota</taxon>
        <taxon>Actinomycetes</taxon>
        <taxon>Pseudonocardiales</taxon>
        <taxon>Pseudonocardiaceae</taxon>
        <taxon>Amycolatopsis</taxon>
    </lineage>
</organism>
<sequence length="280" mass="30368">MSEPAPEGVDLEHPNAARIYDYLLGGTANWAIDRSFGELIVKHVPMARTIARANREFLGRSVRYCVRHGVSQFLDLGSGVPTVGNVHEAADELDGSSRCVYVDREPVAVAHSELLLEEHGDPERHAVVRADFRDVAAVWKQAAATGVLDTGRPIGLILCAALHFLSPAEPAAEIMARYRELLPGGSYLIITHGTKEGLRLPPEEVAEISAVFELYEQSSTPVYSRGRAEIAGFFGDFPLVEPGLVWLPEWRPKEGPAKASARFAENPSLSVGLGGVGRKP</sequence>
<protein>
    <submittedName>
        <fullName evidence="1">Methyltransferase</fullName>
    </submittedName>
</protein>
<evidence type="ECO:0000313" key="1">
    <source>
        <dbReference type="EMBL" id="KAA9152477.1"/>
    </source>
</evidence>
<proteinExistence type="predicted"/>
<dbReference type="PIRSF" id="PIRSF017393">
    <property type="entry name" value="MTase_SAV2177"/>
    <property type="match status" value="1"/>
</dbReference>
<dbReference type="Pfam" id="PF04672">
    <property type="entry name" value="Methyltransf_19"/>
    <property type="match status" value="1"/>
</dbReference>
<accession>A0A5N0USL5</accession>
<comment type="caution">
    <text evidence="1">The sequence shown here is derived from an EMBL/GenBank/DDBJ whole genome shotgun (WGS) entry which is preliminary data.</text>
</comment>
<keyword evidence="2" id="KW-1185">Reference proteome</keyword>
<dbReference type="GO" id="GO:0032259">
    <property type="term" value="P:methylation"/>
    <property type="evidence" value="ECO:0007669"/>
    <property type="project" value="UniProtKB-KW"/>
</dbReference>
<dbReference type="OrthoDB" id="3514105at2"/>
<gene>
    <name evidence="1" type="ORF">FPZ12_036780</name>
</gene>
<dbReference type="InterPro" id="IPR029063">
    <property type="entry name" value="SAM-dependent_MTases_sf"/>
</dbReference>
<dbReference type="Gene3D" id="3.40.50.150">
    <property type="entry name" value="Vaccinia Virus protein VP39"/>
    <property type="match status" value="1"/>
</dbReference>
<dbReference type="GO" id="GO:0008168">
    <property type="term" value="F:methyltransferase activity"/>
    <property type="evidence" value="ECO:0007669"/>
    <property type="project" value="UniProtKB-KW"/>
</dbReference>